<accession>A0A915BBF2</accession>
<keyword evidence="4" id="KW-1185">Reference proteome</keyword>
<dbReference type="AlphaFoldDB" id="A0A915BBF2"/>
<evidence type="ECO:0000313" key="4">
    <source>
        <dbReference type="Proteomes" id="UP000887569"/>
    </source>
</evidence>
<evidence type="ECO:0000256" key="1">
    <source>
        <dbReference type="PROSITE-ProRule" id="PRU00023"/>
    </source>
</evidence>
<feature type="repeat" description="ANK" evidence="1">
    <location>
        <begin position="41"/>
        <end position="73"/>
    </location>
</feature>
<dbReference type="PROSITE" id="PS50088">
    <property type="entry name" value="ANK_REPEAT"/>
    <property type="match status" value="1"/>
</dbReference>
<keyword evidence="3" id="KW-0472">Membrane</keyword>
<dbReference type="PANTHER" id="PTHR24192">
    <property type="entry name" value="ANKYRIN REPEAT DOMAIN 40"/>
    <property type="match status" value="1"/>
</dbReference>
<proteinExistence type="predicted"/>
<dbReference type="Pfam" id="PF12796">
    <property type="entry name" value="Ank_2"/>
    <property type="match status" value="1"/>
</dbReference>
<organism evidence="4 5">
    <name type="scientific">Parascaris univalens</name>
    <name type="common">Nematode worm</name>
    <dbReference type="NCBI Taxonomy" id="6257"/>
    <lineage>
        <taxon>Eukaryota</taxon>
        <taxon>Metazoa</taxon>
        <taxon>Ecdysozoa</taxon>
        <taxon>Nematoda</taxon>
        <taxon>Chromadorea</taxon>
        <taxon>Rhabditida</taxon>
        <taxon>Spirurina</taxon>
        <taxon>Ascaridomorpha</taxon>
        <taxon>Ascaridoidea</taxon>
        <taxon>Ascarididae</taxon>
        <taxon>Parascaris</taxon>
    </lineage>
</organism>
<dbReference type="PANTHER" id="PTHR24192:SF3">
    <property type="entry name" value="ANKYRIN REPEAT DOMAIN 40"/>
    <property type="match status" value="1"/>
</dbReference>
<dbReference type="SMART" id="SM00248">
    <property type="entry name" value="ANK"/>
    <property type="match status" value="1"/>
</dbReference>
<dbReference type="InterPro" id="IPR036770">
    <property type="entry name" value="Ankyrin_rpt-contain_sf"/>
</dbReference>
<reference evidence="5" key="1">
    <citation type="submission" date="2022-11" db="UniProtKB">
        <authorList>
            <consortium name="WormBaseParasite"/>
        </authorList>
    </citation>
    <scope>IDENTIFICATION</scope>
</reference>
<keyword evidence="3" id="KW-1133">Transmembrane helix</keyword>
<feature type="region of interest" description="Disordered" evidence="2">
    <location>
        <begin position="95"/>
        <end position="135"/>
    </location>
</feature>
<keyword evidence="3" id="KW-0812">Transmembrane</keyword>
<dbReference type="PROSITE" id="PS50297">
    <property type="entry name" value="ANK_REP_REGION"/>
    <property type="match status" value="1"/>
</dbReference>
<keyword evidence="1" id="KW-0040">ANK repeat</keyword>
<dbReference type="Proteomes" id="UP000887569">
    <property type="component" value="Unplaced"/>
</dbReference>
<name>A0A915BBF2_PARUN</name>
<feature type="compositionally biased region" description="Polar residues" evidence="2">
    <location>
        <begin position="95"/>
        <end position="112"/>
    </location>
</feature>
<feature type="compositionally biased region" description="Basic and acidic residues" evidence="2">
    <location>
        <begin position="114"/>
        <end position="135"/>
    </location>
</feature>
<dbReference type="InterPro" id="IPR002110">
    <property type="entry name" value="Ankyrin_rpt"/>
</dbReference>
<evidence type="ECO:0000256" key="2">
    <source>
        <dbReference type="SAM" id="MobiDB-lite"/>
    </source>
</evidence>
<feature type="transmembrane region" description="Helical" evidence="3">
    <location>
        <begin position="487"/>
        <end position="506"/>
    </location>
</feature>
<evidence type="ECO:0000256" key="3">
    <source>
        <dbReference type="SAM" id="Phobius"/>
    </source>
</evidence>
<protein>
    <submittedName>
        <fullName evidence="5">ANK_REP_REGION domain-containing protein</fullName>
    </submittedName>
</protein>
<dbReference type="InterPro" id="IPR039195">
    <property type="entry name" value="ANKRD40"/>
</dbReference>
<dbReference type="Gene3D" id="1.25.40.20">
    <property type="entry name" value="Ankyrin repeat-containing domain"/>
    <property type="match status" value="1"/>
</dbReference>
<dbReference type="SUPFAM" id="SSF48403">
    <property type="entry name" value="Ankyrin repeat"/>
    <property type="match status" value="1"/>
</dbReference>
<dbReference type="WBParaSite" id="PgR033_g015_t01">
    <property type="protein sequence ID" value="PgR033_g015_t01"/>
    <property type="gene ID" value="PgR033_g015"/>
</dbReference>
<evidence type="ECO:0000313" key="5">
    <source>
        <dbReference type="WBParaSite" id="PgR033_g015_t01"/>
    </source>
</evidence>
<sequence>MESYLQHQMDFLEACSAGNMERTTSMLESGLVDIEFRHRVNGWTGLHWAARRGHTDIVDLLLRAGFDPKAKSKQGKTPVDVAIEPSVKAILEEYSQSPSDESMEMNSASSGSPVKEKNNNDMEHGDMRPSSDETDAKEMLSNKEARTNSVDFAAAYSPGSPMTPTRKQELYSYGRRDSLDRTRFLLVRTNFADGKEAYRRITLPGGGTVEHLKLTVERSMRMGRVAQVILLPDRIPIETQEQIRNLADSQKVEVVFEPNDDIKDTKANRKGSLTEKTFSEAKTVKLRAARVQKTVSMNDDYMLNTNGDSQPKDTQLNTSLTLDEQVELGTGNTADVNTSQLSTHIAEAESILTDLSLRASSPFAEIATVVPTREVASSRLSESVNVPSDGSVEVLQDVREHEINEQTMEENISEEIALANRHSCNEDVHLTVVSASNVSVDAAEMECLLKEDIVEVLADYASKSGKVQKVLGALIGDENDKYRRLKIALLVTGVVGISGGIAYYLFVKVK</sequence>